<sequence length="151" mass="16211">MSDSATPRPDQDPFRPFRSRRGRVVATTLAVVSLVIFGGLAVFLPGSTPTDSTLIVVLGVAIAFACYRYATISAVPDRGGLVVRNLVTTRRLEWAQVLRVQFDDGAPWVTLELDDTEQVAVMAVQRADGPSSRDEAGRLAALVQALGEARA</sequence>
<feature type="transmembrane region" description="Helical" evidence="1">
    <location>
        <begin position="52"/>
        <end position="70"/>
    </location>
</feature>
<keyword evidence="4" id="KW-1185">Reference proteome</keyword>
<dbReference type="EMBL" id="VFMN01000001">
    <property type="protein sequence ID" value="TQJ10898.1"/>
    <property type="molecule type" value="Genomic_DNA"/>
</dbReference>
<feature type="transmembrane region" description="Helical" evidence="1">
    <location>
        <begin position="24"/>
        <end position="46"/>
    </location>
</feature>
<keyword evidence="1" id="KW-1133">Transmembrane helix</keyword>
<comment type="caution">
    <text evidence="3">The sequence shown here is derived from an EMBL/GenBank/DDBJ whole genome shotgun (WGS) entry which is preliminary data.</text>
</comment>
<evidence type="ECO:0000259" key="2">
    <source>
        <dbReference type="Pfam" id="PF10756"/>
    </source>
</evidence>
<feature type="domain" description="Low molecular weight protein antigen 6 PH" evidence="2">
    <location>
        <begin position="77"/>
        <end position="137"/>
    </location>
</feature>
<gene>
    <name evidence="3" type="ORF">FB458_4041</name>
</gene>
<dbReference type="Proteomes" id="UP000317893">
    <property type="component" value="Unassembled WGS sequence"/>
</dbReference>
<reference evidence="3 4" key="1">
    <citation type="submission" date="2019-06" db="EMBL/GenBank/DDBJ databases">
        <title>Sequencing the genomes of 1000 actinobacteria strains.</title>
        <authorList>
            <person name="Klenk H.-P."/>
        </authorList>
    </citation>
    <scope>NUCLEOTIDE SEQUENCE [LARGE SCALE GENOMIC DNA]</scope>
    <source>
        <strain evidence="3 4">DSM 18607</strain>
    </source>
</reference>
<dbReference type="RefSeq" id="WP_141850054.1">
    <property type="nucleotide sequence ID" value="NZ_BAAAPR010000019.1"/>
</dbReference>
<keyword evidence="1" id="KW-0812">Transmembrane</keyword>
<keyword evidence="1" id="KW-0472">Membrane</keyword>
<organism evidence="3 4">
    <name type="scientific">Lapillicoccus jejuensis</name>
    <dbReference type="NCBI Taxonomy" id="402171"/>
    <lineage>
        <taxon>Bacteria</taxon>
        <taxon>Bacillati</taxon>
        <taxon>Actinomycetota</taxon>
        <taxon>Actinomycetes</taxon>
        <taxon>Micrococcales</taxon>
        <taxon>Intrasporangiaceae</taxon>
        <taxon>Lapillicoccus</taxon>
    </lineage>
</organism>
<dbReference type="AlphaFoldDB" id="A0A542E6F4"/>
<evidence type="ECO:0000313" key="4">
    <source>
        <dbReference type="Proteomes" id="UP000317893"/>
    </source>
</evidence>
<dbReference type="InterPro" id="IPR019692">
    <property type="entry name" value="CFP-6_PH"/>
</dbReference>
<evidence type="ECO:0000313" key="3">
    <source>
        <dbReference type="EMBL" id="TQJ10898.1"/>
    </source>
</evidence>
<protein>
    <submittedName>
        <fullName evidence="3">PH (Pleckstrin Homology) domain-containing protein</fullName>
    </submittedName>
</protein>
<name>A0A542E6F4_9MICO</name>
<accession>A0A542E6F4</accession>
<dbReference type="OrthoDB" id="3824918at2"/>
<proteinExistence type="predicted"/>
<dbReference type="Pfam" id="PF10756">
    <property type="entry name" value="bPH_6"/>
    <property type="match status" value="1"/>
</dbReference>
<evidence type="ECO:0000256" key="1">
    <source>
        <dbReference type="SAM" id="Phobius"/>
    </source>
</evidence>